<dbReference type="InterPro" id="IPR003661">
    <property type="entry name" value="HisK_dim/P_dom"/>
</dbReference>
<feature type="transmembrane region" description="Helical" evidence="17">
    <location>
        <begin position="69"/>
        <end position="98"/>
    </location>
</feature>
<dbReference type="InterPro" id="IPR013655">
    <property type="entry name" value="PAS_fold_3"/>
</dbReference>
<proteinExistence type="predicted"/>
<dbReference type="InterPro" id="IPR036641">
    <property type="entry name" value="HPT_dom_sf"/>
</dbReference>
<evidence type="ECO:0000256" key="2">
    <source>
        <dbReference type="ARBA" id="ARBA00012438"/>
    </source>
</evidence>
<dbReference type="InterPro" id="IPR000700">
    <property type="entry name" value="PAS-assoc_C"/>
</dbReference>
<dbReference type="SMART" id="SM00086">
    <property type="entry name" value="PAC"/>
    <property type="match status" value="2"/>
</dbReference>
<dbReference type="Pfam" id="PF13426">
    <property type="entry name" value="PAS_9"/>
    <property type="match status" value="1"/>
</dbReference>
<dbReference type="PROSITE" id="PS50109">
    <property type="entry name" value="HIS_KIN"/>
    <property type="match status" value="1"/>
</dbReference>
<name>A0A158IU73_9BURK</name>
<feature type="modified residue" description="4-aspartylphosphate" evidence="16">
    <location>
        <position position="1342"/>
    </location>
</feature>
<evidence type="ECO:0000256" key="15">
    <source>
        <dbReference type="PROSITE-ProRule" id="PRU00110"/>
    </source>
</evidence>
<dbReference type="CDD" id="cd12914">
    <property type="entry name" value="PDC1_DGC_like"/>
    <property type="match status" value="1"/>
</dbReference>
<keyword evidence="9" id="KW-0902">Two-component regulatory system</keyword>
<evidence type="ECO:0000259" key="21">
    <source>
        <dbReference type="PROSITE" id="PS50113"/>
    </source>
</evidence>
<dbReference type="Gene3D" id="3.30.565.10">
    <property type="entry name" value="Histidine kinase-like ATPase, C-terminal domain"/>
    <property type="match status" value="1"/>
</dbReference>
<dbReference type="InterPro" id="IPR000014">
    <property type="entry name" value="PAS"/>
</dbReference>
<keyword evidence="3 16" id="KW-0597">Phosphoprotein</keyword>
<dbReference type="Gene3D" id="3.40.50.2300">
    <property type="match status" value="1"/>
</dbReference>
<dbReference type="CDD" id="cd00088">
    <property type="entry name" value="HPT"/>
    <property type="match status" value="1"/>
</dbReference>
<dbReference type="SMART" id="SM00387">
    <property type="entry name" value="HATPase_c"/>
    <property type="match status" value="1"/>
</dbReference>
<dbReference type="PANTHER" id="PTHR45339">
    <property type="entry name" value="HYBRID SIGNAL TRANSDUCTION HISTIDINE KINASE J"/>
    <property type="match status" value="1"/>
</dbReference>
<dbReference type="InterPro" id="IPR011006">
    <property type="entry name" value="CheY-like_superfamily"/>
</dbReference>
<dbReference type="Pfam" id="PF08447">
    <property type="entry name" value="PAS_3"/>
    <property type="match status" value="1"/>
</dbReference>
<dbReference type="InterPro" id="IPR036097">
    <property type="entry name" value="HisK_dim/P_sf"/>
</dbReference>
<comment type="subunit">
    <text evidence="12">At low DSF concentrations, interacts with RpfF.</text>
</comment>
<evidence type="ECO:0000256" key="16">
    <source>
        <dbReference type="PROSITE-ProRule" id="PRU00169"/>
    </source>
</evidence>
<dbReference type="CDD" id="cd00082">
    <property type="entry name" value="HisKA"/>
    <property type="match status" value="1"/>
</dbReference>
<evidence type="ECO:0000256" key="3">
    <source>
        <dbReference type="ARBA" id="ARBA00022553"/>
    </source>
</evidence>
<dbReference type="GO" id="GO:0000155">
    <property type="term" value="F:phosphorelay sensor kinase activity"/>
    <property type="evidence" value="ECO:0007669"/>
    <property type="project" value="InterPro"/>
</dbReference>
<dbReference type="PROSITE" id="PS50110">
    <property type="entry name" value="RESPONSE_REGULATORY"/>
    <property type="match status" value="1"/>
</dbReference>
<dbReference type="Pfam" id="PF01627">
    <property type="entry name" value="Hpt"/>
    <property type="match status" value="1"/>
</dbReference>
<dbReference type="PROSITE" id="PS50112">
    <property type="entry name" value="PAS"/>
    <property type="match status" value="3"/>
</dbReference>
<dbReference type="InterPro" id="IPR001789">
    <property type="entry name" value="Sig_transdc_resp-reg_receiver"/>
</dbReference>
<dbReference type="Gene3D" id="3.30.450.20">
    <property type="entry name" value="PAS domain"/>
    <property type="match status" value="5"/>
</dbReference>
<dbReference type="InterPro" id="IPR035965">
    <property type="entry name" value="PAS-like_dom_sf"/>
</dbReference>
<dbReference type="PROSITE" id="PS50113">
    <property type="entry name" value="PAC"/>
    <property type="match status" value="1"/>
</dbReference>
<feature type="domain" description="Response regulatory" evidence="19">
    <location>
        <begin position="1293"/>
        <end position="1411"/>
    </location>
</feature>
<dbReference type="SUPFAM" id="SSF52172">
    <property type="entry name" value="CheY-like"/>
    <property type="match status" value="1"/>
</dbReference>
<reference evidence="23" key="1">
    <citation type="submission" date="2016-01" db="EMBL/GenBank/DDBJ databases">
        <authorList>
            <person name="Peeters C."/>
        </authorList>
    </citation>
    <scope>NUCLEOTIDE SEQUENCE [LARGE SCALE GENOMIC DNA]</scope>
    <source>
        <strain evidence="23">LMG 22940</strain>
    </source>
</reference>
<gene>
    <name evidence="23" type="ORF">AWB68_03019</name>
</gene>
<dbReference type="Proteomes" id="UP000054770">
    <property type="component" value="Unassembled WGS sequence"/>
</dbReference>
<evidence type="ECO:0000256" key="11">
    <source>
        <dbReference type="ARBA" id="ARBA00058004"/>
    </source>
</evidence>
<dbReference type="SUPFAM" id="SSF47384">
    <property type="entry name" value="Homodimeric domain of signal transducing histidine kinase"/>
    <property type="match status" value="1"/>
</dbReference>
<dbReference type="InterPro" id="IPR036890">
    <property type="entry name" value="HATPase_C_sf"/>
</dbReference>
<dbReference type="SUPFAM" id="SSF47226">
    <property type="entry name" value="Histidine-containing phosphotransfer domain, HPT domain"/>
    <property type="match status" value="1"/>
</dbReference>
<evidence type="ECO:0000256" key="6">
    <source>
        <dbReference type="ARBA" id="ARBA00022741"/>
    </source>
</evidence>
<evidence type="ECO:0000256" key="17">
    <source>
        <dbReference type="SAM" id="Phobius"/>
    </source>
</evidence>
<dbReference type="Pfam" id="PF08448">
    <property type="entry name" value="PAS_4"/>
    <property type="match status" value="1"/>
</dbReference>
<dbReference type="GO" id="GO:0005524">
    <property type="term" value="F:ATP binding"/>
    <property type="evidence" value="ECO:0007669"/>
    <property type="project" value="UniProtKB-KW"/>
</dbReference>
<evidence type="ECO:0000256" key="13">
    <source>
        <dbReference type="ARBA" id="ARBA00068150"/>
    </source>
</evidence>
<dbReference type="Pfam" id="PF00512">
    <property type="entry name" value="HisKA"/>
    <property type="match status" value="1"/>
</dbReference>
<feature type="domain" description="PAS" evidence="20">
    <location>
        <begin position="519"/>
        <end position="592"/>
    </location>
</feature>
<dbReference type="CDD" id="cd17546">
    <property type="entry name" value="REC_hyHK_CKI1_RcsC-like"/>
    <property type="match status" value="1"/>
</dbReference>
<feature type="modified residue" description="Phosphohistidine" evidence="15">
    <location>
        <position position="1487"/>
    </location>
</feature>
<dbReference type="GO" id="GO:0005886">
    <property type="term" value="C:plasma membrane"/>
    <property type="evidence" value="ECO:0007669"/>
    <property type="project" value="UniProtKB-SubCell"/>
</dbReference>
<evidence type="ECO:0000259" key="18">
    <source>
        <dbReference type="PROSITE" id="PS50109"/>
    </source>
</evidence>
<keyword evidence="7 23" id="KW-0418">Kinase</keyword>
<dbReference type="FunFam" id="3.30.565.10:FF:000010">
    <property type="entry name" value="Sensor histidine kinase RcsC"/>
    <property type="match status" value="1"/>
</dbReference>
<dbReference type="InterPro" id="IPR003594">
    <property type="entry name" value="HATPase_dom"/>
</dbReference>
<evidence type="ECO:0000256" key="9">
    <source>
        <dbReference type="ARBA" id="ARBA00023012"/>
    </source>
</evidence>
<dbReference type="Pfam" id="PF02518">
    <property type="entry name" value="HATPase_c"/>
    <property type="match status" value="1"/>
</dbReference>
<feature type="domain" description="PAS" evidence="20">
    <location>
        <begin position="680"/>
        <end position="720"/>
    </location>
</feature>
<evidence type="ECO:0000256" key="8">
    <source>
        <dbReference type="ARBA" id="ARBA00022840"/>
    </source>
</evidence>
<evidence type="ECO:0000259" key="22">
    <source>
        <dbReference type="PROSITE" id="PS50894"/>
    </source>
</evidence>
<dbReference type="CDD" id="cd16922">
    <property type="entry name" value="HATPase_EvgS-ArcB-TorS-like"/>
    <property type="match status" value="1"/>
</dbReference>
<accession>A0A158IU73</accession>
<keyword evidence="10" id="KW-0843">Virulence</keyword>
<evidence type="ECO:0000256" key="5">
    <source>
        <dbReference type="ARBA" id="ARBA00022729"/>
    </source>
</evidence>
<evidence type="ECO:0000313" key="24">
    <source>
        <dbReference type="Proteomes" id="UP000054770"/>
    </source>
</evidence>
<evidence type="ECO:0000256" key="4">
    <source>
        <dbReference type="ARBA" id="ARBA00022679"/>
    </source>
</evidence>
<dbReference type="InterPro" id="IPR005467">
    <property type="entry name" value="His_kinase_dom"/>
</dbReference>
<dbReference type="PRINTS" id="PR00344">
    <property type="entry name" value="BCTRLSENSOR"/>
</dbReference>
<dbReference type="SMART" id="SM00091">
    <property type="entry name" value="PAS"/>
    <property type="match status" value="4"/>
</dbReference>
<comment type="function">
    <text evidence="11">Member of the two-component regulatory system BvgS/BvgA. Phosphorylates BvgA via a four-step phosphorelay in response to environmental signals.</text>
</comment>
<dbReference type="PROSITE" id="PS50894">
    <property type="entry name" value="HPT"/>
    <property type="match status" value="1"/>
</dbReference>
<evidence type="ECO:0000256" key="12">
    <source>
        <dbReference type="ARBA" id="ARBA00064003"/>
    </source>
</evidence>
<dbReference type="InterPro" id="IPR001610">
    <property type="entry name" value="PAC"/>
</dbReference>
<keyword evidence="6" id="KW-0547">Nucleotide-binding</keyword>
<dbReference type="PANTHER" id="PTHR45339:SF5">
    <property type="entry name" value="HISTIDINE KINASE"/>
    <property type="match status" value="1"/>
</dbReference>
<dbReference type="SUPFAM" id="SSF55874">
    <property type="entry name" value="ATPase domain of HSP90 chaperone/DNA topoisomerase II/histidine kinase"/>
    <property type="match status" value="1"/>
</dbReference>
<dbReference type="SMART" id="SM00448">
    <property type="entry name" value="REC"/>
    <property type="match status" value="1"/>
</dbReference>
<comment type="catalytic activity">
    <reaction evidence="1">
        <text>ATP + protein L-histidine = ADP + protein N-phospho-L-histidine.</text>
        <dbReference type="EC" id="2.7.13.3"/>
    </reaction>
</comment>
<evidence type="ECO:0000259" key="19">
    <source>
        <dbReference type="PROSITE" id="PS50110"/>
    </source>
</evidence>
<sequence>MPVVNFECIFEKGNASSLPSAAEKFPKGRTGSDLEINKSPFSIMKDSSKNPDPVFPPSVLLMLRKSRNWLAGLASVGHAFSAMLIIGLWLALGVFVAWDARTELRRARTQTDTLADAIAAHTSRVLSQAEDLAAVVAWQVQKRGLGLPLSDYTPPGSFKLDAFEKIAVIDRDGTVRSSTAPRHPGVDVADSDQFAVHVDNPSTRLFIGKTVIGRASGRPSVQLSRRIDDASGRFLGVVAISMTPSHLTEFYEALRVGDHGMIWILGTIDYEVRARRSGPTNAGNLLLPEDDPLRRALTGAKSGQLSGASRVDGVYRTISYRELADYPIAVAVGFSVTDFLLAFRGRALALLVAGIVLPALILAAETYRAILLTKMKFADAREREADSNRALKVQRIESLFMAVSDAAVGFSPDGEIDGYNSNLLTLLGWSVDDLPRATAAALAAAFFREDTSAERDGKASSMASMLRDVSADGAISAVFQLESSTPAAYELRVERRCGSATGTVALFRDITAQSRIADSERDLESTLQAIGDAVVSVDECGRVKRMNIMAETFSGWKSADAVGRHHADVFSLISTASGACAAAPVDEVLKTRQVLRLADCRILLSLSGERRNVALSAGPLRGQGDRVNGVVLVLRDVSREYAGEQALMQSEARYRQLIALSPYAVFLGQNRIVKFANPKALEMLRAHTPQQVVGRSILDFLHPDSIPAVEKRMARLHDDRAAVPPMEEKWLRLDSTTFIGEAMAVPYEMDGAPAVLAMLHDISGRKEAEAERDRLFNLSRDLACVAEPTGFFKRVNPAFSRVLGWSADELLGRPFIELVHPEDRETTASRVGGLCFGTPMDHFENRYLCKGGSSRWLSWSAVELDGVIYATARDVTESHEATRQLEQATANAEAASRAKSAFLAMMSHEIRTPMNGVIGMTEVFARTGLASDQHDMVATIRESAHSLLAIIDDILDFSKIEAGKLDVEQAPVPIVDLVENVCASLLPVAQRAGVSLATKVEPDVPDIVLCDDTRLKQVLYNLVGNAVKFSGRRSGRVGNVSVRLDVAPHAPGEVRIHVADDGIGMSEHTMAGLFTPFSQADVCTTRKFGGTGLGLAICHRLVSLMGGNITVSSILGVGSTFVVKLPCHTPVSEQVDRRPDMEGITCLVLRSIQYDAENIRVWLTRARAQVFVVDSLKDGQRAFEVACGSLLIVRDDVPALQPFPLLDSSEDARLAVPELRIAAGARSAMHLEGGGVVVIGAEGLRRQSFRHAAMVAVGRATLEIAVPTADEALLGKGESHPITVAGAREQGRLILVAEDDEINQKVILRQLALLGHVAELASDGGEALDLWRRSSYALLFTDLHMPELDGYQLVEAIRREEAKGGTRMPIIALTANAIHGEAARAVACGMDGYLTKPLQLARLQAVLETHFPDVKHAPPEQNLQPPNSSDVQSLSVDTNVLKSIVGDDPEVVRELLADYLKSVQHLATELRTHCVHGRGREAGSVAHKLKSSSRSIGASALADLCAELENAGKTGDLATLARWVKQFDAALAAVEQEIASMLQKTIT</sequence>
<dbReference type="EMBL" id="FCON02000028">
    <property type="protein sequence ID" value="SAL59803.1"/>
    <property type="molecule type" value="Genomic_DNA"/>
</dbReference>
<dbReference type="InterPro" id="IPR008207">
    <property type="entry name" value="Sig_transdc_His_kin_Hpt_dom"/>
</dbReference>
<dbReference type="EC" id="2.7.13.3" evidence="2"/>
<dbReference type="NCBIfam" id="TIGR00229">
    <property type="entry name" value="sensory_box"/>
    <property type="match status" value="3"/>
</dbReference>
<keyword evidence="4" id="KW-0808">Transferase</keyword>
<dbReference type="InterPro" id="IPR004358">
    <property type="entry name" value="Sig_transdc_His_kin-like_C"/>
</dbReference>
<organism evidence="23 24">
    <name type="scientific">Caballeronia choica</name>
    <dbReference type="NCBI Taxonomy" id="326476"/>
    <lineage>
        <taxon>Bacteria</taxon>
        <taxon>Pseudomonadati</taxon>
        <taxon>Pseudomonadota</taxon>
        <taxon>Betaproteobacteria</taxon>
        <taxon>Burkholderiales</taxon>
        <taxon>Burkholderiaceae</taxon>
        <taxon>Caballeronia</taxon>
    </lineage>
</organism>
<evidence type="ECO:0000256" key="1">
    <source>
        <dbReference type="ARBA" id="ARBA00000085"/>
    </source>
</evidence>
<dbReference type="InterPro" id="IPR013656">
    <property type="entry name" value="PAS_4"/>
</dbReference>
<keyword evidence="17" id="KW-0812">Transmembrane</keyword>
<dbReference type="CDD" id="cd00130">
    <property type="entry name" value="PAS"/>
    <property type="match status" value="3"/>
</dbReference>
<keyword evidence="17" id="KW-1133">Transmembrane helix</keyword>
<evidence type="ECO:0000256" key="14">
    <source>
        <dbReference type="ARBA" id="ARBA00070152"/>
    </source>
</evidence>
<dbReference type="Gene3D" id="1.10.287.130">
    <property type="match status" value="1"/>
</dbReference>
<dbReference type="RefSeq" id="WP_087645143.1">
    <property type="nucleotide sequence ID" value="NZ_FCON02000028.1"/>
</dbReference>
<feature type="domain" description="PAS" evidence="20">
    <location>
        <begin position="768"/>
        <end position="825"/>
    </location>
</feature>
<dbReference type="SMART" id="SM00073">
    <property type="entry name" value="HPT"/>
    <property type="match status" value="1"/>
</dbReference>
<feature type="domain" description="PAC" evidence="21">
    <location>
        <begin position="596"/>
        <end position="649"/>
    </location>
</feature>
<feature type="domain" description="Histidine kinase" evidence="18">
    <location>
        <begin position="905"/>
        <end position="1129"/>
    </location>
</feature>
<dbReference type="SUPFAM" id="SSF55785">
    <property type="entry name" value="PYP-like sensor domain (PAS domain)"/>
    <property type="match status" value="3"/>
</dbReference>
<dbReference type="Pfam" id="PF00072">
    <property type="entry name" value="Response_reg"/>
    <property type="match status" value="1"/>
</dbReference>
<keyword evidence="24" id="KW-1185">Reference proteome</keyword>
<dbReference type="OrthoDB" id="9810730at2"/>
<dbReference type="FunFam" id="1.10.287.130:FF:000002">
    <property type="entry name" value="Two-component osmosensing histidine kinase"/>
    <property type="match status" value="1"/>
</dbReference>
<evidence type="ECO:0000259" key="20">
    <source>
        <dbReference type="PROSITE" id="PS50112"/>
    </source>
</evidence>
<evidence type="ECO:0000313" key="23">
    <source>
        <dbReference type="EMBL" id="SAL59803.1"/>
    </source>
</evidence>
<comment type="caution">
    <text evidence="23">The sequence shown here is derived from an EMBL/GenBank/DDBJ whole genome shotgun (WGS) entry which is preliminary data.</text>
</comment>
<dbReference type="Gene3D" id="1.20.120.160">
    <property type="entry name" value="HPT domain"/>
    <property type="match status" value="1"/>
</dbReference>
<dbReference type="SMART" id="SM00388">
    <property type="entry name" value="HisKA"/>
    <property type="match status" value="1"/>
</dbReference>
<protein>
    <recommendedName>
        <fullName evidence="13">Sensory/regulatory protein RpfC</fullName>
        <ecNumber evidence="2">2.7.13.3</ecNumber>
    </recommendedName>
    <alternativeName>
        <fullName evidence="14">Virulence sensor protein BvgS</fullName>
    </alternativeName>
</protein>
<keyword evidence="17" id="KW-0472">Membrane</keyword>
<evidence type="ECO:0000256" key="10">
    <source>
        <dbReference type="ARBA" id="ARBA00023026"/>
    </source>
</evidence>
<feature type="transmembrane region" description="Helical" evidence="17">
    <location>
        <begin position="347"/>
        <end position="367"/>
    </location>
</feature>
<dbReference type="CDD" id="cd12915">
    <property type="entry name" value="PDC2_DGC_like"/>
    <property type="match status" value="1"/>
</dbReference>
<evidence type="ECO:0000256" key="7">
    <source>
        <dbReference type="ARBA" id="ARBA00022777"/>
    </source>
</evidence>
<feature type="domain" description="HPt" evidence="22">
    <location>
        <begin position="1448"/>
        <end position="1545"/>
    </location>
</feature>
<keyword evidence="8" id="KW-0067">ATP-binding</keyword>
<keyword evidence="5" id="KW-0732">Signal</keyword>